<evidence type="ECO:0000256" key="2">
    <source>
        <dbReference type="ARBA" id="ARBA00012438"/>
    </source>
</evidence>
<keyword evidence="4" id="KW-0808">Transferase</keyword>
<organism evidence="10 11">
    <name type="scientific">Spirosoma agri</name>
    <dbReference type="NCBI Taxonomy" id="1987381"/>
    <lineage>
        <taxon>Bacteria</taxon>
        <taxon>Pseudomonadati</taxon>
        <taxon>Bacteroidota</taxon>
        <taxon>Cytophagia</taxon>
        <taxon>Cytophagales</taxon>
        <taxon>Cytophagaceae</taxon>
        <taxon>Spirosoma</taxon>
    </lineage>
</organism>
<dbReference type="InterPro" id="IPR013655">
    <property type="entry name" value="PAS_fold_3"/>
</dbReference>
<dbReference type="Gene3D" id="3.30.450.20">
    <property type="entry name" value="PAS domain"/>
    <property type="match status" value="2"/>
</dbReference>
<dbReference type="InterPro" id="IPR036890">
    <property type="entry name" value="HATPase_C_sf"/>
</dbReference>
<dbReference type="SUPFAM" id="SSF55785">
    <property type="entry name" value="PYP-like sensor domain (PAS domain)"/>
    <property type="match status" value="2"/>
</dbReference>
<dbReference type="InterPro" id="IPR052162">
    <property type="entry name" value="Sensor_kinase/Photoreceptor"/>
</dbReference>
<evidence type="ECO:0000259" key="9">
    <source>
        <dbReference type="PROSITE" id="PS50113"/>
    </source>
</evidence>
<evidence type="ECO:0000313" key="11">
    <source>
        <dbReference type="Proteomes" id="UP000477386"/>
    </source>
</evidence>
<dbReference type="PROSITE" id="PS50113">
    <property type="entry name" value="PAC"/>
    <property type="match status" value="1"/>
</dbReference>
<dbReference type="InterPro" id="IPR000014">
    <property type="entry name" value="PAS"/>
</dbReference>
<dbReference type="Gene3D" id="1.10.287.130">
    <property type="match status" value="1"/>
</dbReference>
<evidence type="ECO:0000259" key="7">
    <source>
        <dbReference type="PROSITE" id="PS50109"/>
    </source>
</evidence>
<feature type="domain" description="PAC" evidence="9">
    <location>
        <begin position="91"/>
        <end position="143"/>
    </location>
</feature>
<feature type="domain" description="Histidine kinase" evidence="7">
    <location>
        <begin position="360"/>
        <end position="586"/>
    </location>
</feature>
<evidence type="ECO:0000256" key="3">
    <source>
        <dbReference type="ARBA" id="ARBA00022553"/>
    </source>
</evidence>
<dbReference type="Proteomes" id="UP000477386">
    <property type="component" value="Unassembled WGS sequence"/>
</dbReference>
<dbReference type="PROSITE" id="PS50112">
    <property type="entry name" value="PAS"/>
    <property type="match status" value="1"/>
</dbReference>
<dbReference type="InterPro" id="IPR036097">
    <property type="entry name" value="HisK_dim/P_sf"/>
</dbReference>
<dbReference type="Gene3D" id="3.30.565.10">
    <property type="entry name" value="Histidine kinase-like ATPase, C-terminal domain"/>
    <property type="match status" value="1"/>
</dbReference>
<dbReference type="Pfam" id="PF00512">
    <property type="entry name" value="HisKA"/>
    <property type="match status" value="1"/>
</dbReference>
<evidence type="ECO:0000256" key="6">
    <source>
        <dbReference type="SAM" id="Coils"/>
    </source>
</evidence>
<dbReference type="Pfam" id="PF08447">
    <property type="entry name" value="PAS_3"/>
    <property type="match status" value="1"/>
</dbReference>
<keyword evidence="3" id="KW-0597">Phosphoprotein</keyword>
<dbReference type="SMART" id="SM00091">
    <property type="entry name" value="PAS"/>
    <property type="match status" value="2"/>
</dbReference>
<dbReference type="EMBL" id="JAAGNZ010000002">
    <property type="protein sequence ID" value="NEU68610.1"/>
    <property type="molecule type" value="Genomic_DNA"/>
</dbReference>
<comment type="caution">
    <text evidence="10">The sequence shown here is derived from an EMBL/GenBank/DDBJ whole genome shotgun (WGS) entry which is preliminary data.</text>
</comment>
<dbReference type="Pfam" id="PF08448">
    <property type="entry name" value="PAS_4"/>
    <property type="match status" value="1"/>
</dbReference>
<dbReference type="InterPro" id="IPR035965">
    <property type="entry name" value="PAS-like_dom_sf"/>
</dbReference>
<keyword evidence="6" id="KW-0175">Coiled coil</keyword>
<evidence type="ECO:0000256" key="4">
    <source>
        <dbReference type="ARBA" id="ARBA00022679"/>
    </source>
</evidence>
<reference evidence="10 11" key="1">
    <citation type="submission" date="2020-02" db="EMBL/GenBank/DDBJ databases">
        <title>Draft genome sequence of two Spirosoma agri KCTC 52727 and Spirosoma terrae KCTC 52035.</title>
        <authorList>
            <person name="Rojas J."/>
            <person name="Ambika Manirajan B."/>
            <person name="Ratering S."/>
            <person name="Suarez C."/>
            <person name="Schnell S."/>
        </authorList>
    </citation>
    <scope>NUCLEOTIDE SEQUENCE [LARGE SCALE GENOMIC DNA]</scope>
    <source>
        <strain evidence="10 11">KCTC 52727</strain>
    </source>
</reference>
<name>A0A6M0IJX1_9BACT</name>
<proteinExistence type="predicted"/>
<dbReference type="GO" id="GO:0000155">
    <property type="term" value="F:phosphorelay sensor kinase activity"/>
    <property type="evidence" value="ECO:0007669"/>
    <property type="project" value="InterPro"/>
</dbReference>
<keyword evidence="11" id="KW-1185">Reference proteome</keyword>
<dbReference type="InterPro" id="IPR000700">
    <property type="entry name" value="PAS-assoc_C"/>
</dbReference>
<keyword evidence="5" id="KW-0418">Kinase</keyword>
<evidence type="ECO:0000313" key="10">
    <source>
        <dbReference type="EMBL" id="NEU68610.1"/>
    </source>
</evidence>
<gene>
    <name evidence="10" type="ORF">GK091_17110</name>
</gene>
<dbReference type="SMART" id="SM00388">
    <property type="entry name" value="HisKA"/>
    <property type="match status" value="1"/>
</dbReference>
<evidence type="ECO:0000256" key="5">
    <source>
        <dbReference type="ARBA" id="ARBA00022777"/>
    </source>
</evidence>
<dbReference type="SMART" id="SM00387">
    <property type="entry name" value="HATPase_c"/>
    <property type="match status" value="1"/>
</dbReference>
<evidence type="ECO:0000259" key="8">
    <source>
        <dbReference type="PROSITE" id="PS50112"/>
    </source>
</evidence>
<dbReference type="PRINTS" id="PR00344">
    <property type="entry name" value="BCTRLSENSOR"/>
</dbReference>
<comment type="catalytic activity">
    <reaction evidence="1">
        <text>ATP + protein L-histidine = ADP + protein N-phospho-L-histidine.</text>
        <dbReference type="EC" id="2.7.13.3"/>
    </reaction>
</comment>
<dbReference type="InterPro" id="IPR005467">
    <property type="entry name" value="His_kinase_dom"/>
</dbReference>
<accession>A0A6M0IJX1</accession>
<feature type="coiled-coil region" evidence="6">
    <location>
        <begin position="305"/>
        <end position="343"/>
    </location>
</feature>
<dbReference type="PROSITE" id="PS50109">
    <property type="entry name" value="HIS_KIN"/>
    <property type="match status" value="1"/>
</dbReference>
<feature type="domain" description="PAS" evidence="8">
    <location>
        <begin position="15"/>
        <end position="86"/>
    </location>
</feature>
<dbReference type="AlphaFoldDB" id="A0A6M0IJX1"/>
<dbReference type="CDD" id="cd00082">
    <property type="entry name" value="HisKA"/>
    <property type="match status" value="1"/>
</dbReference>
<dbReference type="PANTHER" id="PTHR43304:SF1">
    <property type="entry name" value="PAC DOMAIN-CONTAINING PROTEIN"/>
    <property type="match status" value="1"/>
</dbReference>
<dbReference type="InterPro" id="IPR004358">
    <property type="entry name" value="Sig_transdc_His_kin-like_C"/>
</dbReference>
<dbReference type="InterPro" id="IPR013656">
    <property type="entry name" value="PAS_4"/>
</dbReference>
<dbReference type="Pfam" id="PF02518">
    <property type="entry name" value="HATPase_c"/>
    <property type="match status" value="1"/>
</dbReference>
<dbReference type="SUPFAM" id="SSF47384">
    <property type="entry name" value="Homodimeric domain of signal transducing histidine kinase"/>
    <property type="match status" value="1"/>
</dbReference>
<dbReference type="EC" id="2.7.13.3" evidence="2"/>
<sequence>MTDSNKSVDKKALNERLDVSFAMQAAGLGVWEIDPKTKQVLWDDQCRKLFGAKATNQFPYERTLAYIHPEDVSRVNQAIQQAMNPEFEGNYDVTYRIDMGDGNQRWIRSMGRSYFDETGAITRFAGVAQDVSQQIRDRQEAEENAKQYQLLLADLEEQVKQRTQELTRANQELQRSRNWLINIFEQAPVAIALLEGPEYRIRLANESLYAIWQLSPDQPSVLDRPVFEAFPGIAGIGLEELLDQVRRTGLPVGGKEQPAVFIRNGVAETAYINFVYAPIHDEHGRVDIVVIAIDVSEQVLARLTLEESEKQYRFLTTELEATNKELAVNNEEYAAINDKLEESNGLLVRSNENLQQFAYVASHDLQEPLRKIQQFSDLLKKRYPDTTGEELVYLDRMQSAASRMSTLIRDLLSFSRISTQRESSVPIALATVVQGVLVDLELVIEETDALIEVDNLPTIEGDRSQMGQLFQNLVGNALKFRQTNTRPHVRITSRWLSSDHLPLGVKPTRRAIAYHRIDVIDNGIGFDEKYLDRIFQVFQRLHGRGSFSGTGIGLAICEKVVANHGGAITASSQPGQGATFTVYLPV</sequence>
<protein>
    <recommendedName>
        <fullName evidence="2">histidine kinase</fullName>
        <ecNumber evidence="2">2.7.13.3</ecNumber>
    </recommendedName>
</protein>
<dbReference type="CDD" id="cd00130">
    <property type="entry name" value="PAS"/>
    <property type="match status" value="1"/>
</dbReference>
<feature type="coiled-coil region" evidence="6">
    <location>
        <begin position="131"/>
        <end position="176"/>
    </location>
</feature>
<dbReference type="InterPro" id="IPR003594">
    <property type="entry name" value="HATPase_dom"/>
</dbReference>
<dbReference type="InterPro" id="IPR003661">
    <property type="entry name" value="HisK_dim/P_dom"/>
</dbReference>
<dbReference type="PANTHER" id="PTHR43304">
    <property type="entry name" value="PHYTOCHROME-LIKE PROTEIN CPH1"/>
    <property type="match status" value="1"/>
</dbReference>
<dbReference type="SUPFAM" id="SSF55874">
    <property type="entry name" value="ATPase domain of HSP90 chaperone/DNA topoisomerase II/histidine kinase"/>
    <property type="match status" value="1"/>
</dbReference>
<evidence type="ECO:0000256" key="1">
    <source>
        <dbReference type="ARBA" id="ARBA00000085"/>
    </source>
</evidence>
<dbReference type="RefSeq" id="WP_164041029.1">
    <property type="nucleotide sequence ID" value="NZ_JAAGNZ010000002.1"/>
</dbReference>